<evidence type="ECO:0000313" key="4">
    <source>
        <dbReference type="Proteomes" id="UP000221918"/>
    </source>
</evidence>
<proteinExistence type="predicted"/>
<dbReference type="EMBL" id="NUTL01000026">
    <property type="protein sequence ID" value="PHF02727.1"/>
    <property type="molecule type" value="Genomic_DNA"/>
</dbReference>
<name>A0A2C5ASH1_9BACI</name>
<evidence type="ECO:0000313" key="1">
    <source>
        <dbReference type="EMBL" id="PEM67391.1"/>
    </source>
</evidence>
<dbReference type="RefSeq" id="WP_098129010.1">
    <property type="nucleotide sequence ID" value="NZ_NUDP01000067.1"/>
</dbReference>
<evidence type="ECO:0000313" key="2">
    <source>
        <dbReference type="EMBL" id="PHF02727.1"/>
    </source>
</evidence>
<accession>A0A2C5ASH1</accession>
<reference evidence="3 4" key="1">
    <citation type="submission" date="2017-09" db="EMBL/GenBank/DDBJ databases">
        <title>Large-scale bioinformatics analysis of Bacillus genomes uncovers conserved roles of natural products in bacterial physiology.</title>
        <authorList>
            <consortium name="Agbiome Team Llc"/>
            <person name="Bleich R.M."/>
            <person name="Grubbs K.J."/>
            <person name="Santa Maria K.C."/>
            <person name="Allen S.E."/>
            <person name="Farag S."/>
            <person name="Shank E.A."/>
            <person name="Bowers A."/>
        </authorList>
    </citation>
    <scope>NUCLEOTIDE SEQUENCE [LARGE SCALE GENOMIC DNA]</scope>
    <source>
        <strain evidence="1 3">AFS009893</strain>
        <strain evidence="2 4">AFS037265</strain>
    </source>
</reference>
<sequence>MELEKIKKNLAKETNDLIELAATLNYDINNINLLYNKFNTNINELILFEKQLDQFANHIRRNWFNLAHLSSSKLYKSPDINEKIMTPNKTELNYGYERCLSPKKLENRIHKKVENWEGFSLLYSSAMAALTSLLNGIKKFYKKKNFIKGIFLGSYFENYHLIDNFNSLNMNITNIVDTKQLKEKNYIYDLDFIIIEPVKYNLNLETINLEDLIEVLKYKPEDKSLFLIFDTTLLSGAFKKEKFLKKISSIKNIFFIEIKSCLKLDQHGLEFSNSGLMSVYADKNLISLMNKLHEFFEGFRSIYGSGLSFNQVCLLDFNGFNQNTTYSNTILKNNEFFAKSINKKPNSIIEKVIHPSLNYDNLDEYKMAPFIFLKIKNPNDFKCNLFIEIIKYELQKININIKVSNSFGFRQTRIQYIKTVEKKPNFVIKIAVGKVKGIMFYKMIEIINNLAKIENFNALQNVYPNIYNNLKKSNHNLNLVTN</sequence>
<dbReference type="Proteomes" id="UP000219775">
    <property type="component" value="Unassembled WGS sequence"/>
</dbReference>
<gene>
    <name evidence="1" type="ORF">CN613_18880</name>
    <name evidence="2" type="ORF">COF81_06435</name>
</gene>
<dbReference type="EMBL" id="NUDP01000067">
    <property type="protein sequence ID" value="PEM67391.1"/>
    <property type="molecule type" value="Genomic_DNA"/>
</dbReference>
<dbReference type="Proteomes" id="UP000221918">
    <property type="component" value="Unassembled WGS sequence"/>
</dbReference>
<evidence type="ECO:0000313" key="3">
    <source>
        <dbReference type="Proteomes" id="UP000219775"/>
    </source>
</evidence>
<organism evidence="1 3">
    <name type="scientific">Bacillus pseudomycoides</name>
    <dbReference type="NCBI Taxonomy" id="64104"/>
    <lineage>
        <taxon>Bacteria</taxon>
        <taxon>Bacillati</taxon>
        <taxon>Bacillota</taxon>
        <taxon>Bacilli</taxon>
        <taxon>Bacillales</taxon>
        <taxon>Bacillaceae</taxon>
        <taxon>Bacillus</taxon>
        <taxon>Bacillus cereus group</taxon>
    </lineage>
</organism>
<comment type="caution">
    <text evidence="1">The sequence shown here is derived from an EMBL/GenBank/DDBJ whole genome shotgun (WGS) entry which is preliminary data.</text>
</comment>
<dbReference type="AlphaFoldDB" id="A0A2C5ASH1"/>
<protein>
    <submittedName>
        <fullName evidence="1">Uncharacterized protein</fullName>
    </submittedName>
</protein>